<keyword evidence="6 10" id="KW-1133">Transmembrane helix</keyword>
<dbReference type="InterPro" id="IPR047196">
    <property type="entry name" value="YidC_ALB_C"/>
</dbReference>
<evidence type="ECO:0000256" key="2">
    <source>
        <dbReference type="ARBA" id="ARBA00022448"/>
    </source>
</evidence>
<dbReference type="Proteomes" id="UP000178964">
    <property type="component" value="Unassembled WGS sequence"/>
</dbReference>
<dbReference type="PANTHER" id="PTHR12428:SF65">
    <property type="entry name" value="CYTOCHROME C OXIDASE ASSEMBLY PROTEIN COX18, MITOCHONDRIAL"/>
    <property type="match status" value="1"/>
</dbReference>
<feature type="transmembrane region" description="Helical" evidence="10">
    <location>
        <begin position="213"/>
        <end position="236"/>
    </location>
</feature>
<protein>
    <recommendedName>
        <fullName evidence="11">Membrane insertase YidC/Oxa/ALB C-terminal domain-containing protein</fullName>
    </recommendedName>
</protein>
<dbReference type="PANTHER" id="PTHR12428">
    <property type="entry name" value="OXA1"/>
    <property type="match status" value="1"/>
</dbReference>
<dbReference type="Pfam" id="PF02096">
    <property type="entry name" value="60KD_IMP"/>
    <property type="match status" value="1"/>
</dbReference>
<evidence type="ECO:0000256" key="9">
    <source>
        <dbReference type="RuleBase" id="RU003945"/>
    </source>
</evidence>
<accession>A0A1F4VNZ1</accession>
<comment type="caution">
    <text evidence="12">The sequence shown here is derived from an EMBL/GenBank/DDBJ whole genome shotgun (WGS) entry which is preliminary data.</text>
</comment>
<dbReference type="CDD" id="cd20070">
    <property type="entry name" value="5TM_YidC_Alb3"/>
    <property type="match status" value="1"/>
</dbReference>
<evidence type="ECO:0000313" key="13">
    <source>
        <dbReference type="Proteomes" id="UP000178964"/>
    </source>
</evidence>
<evidence type="ECO:0000256" key="3">
    <source>
        <dbReference type="ARBA" id="ARBA00022475"/>
    </source>
</evidence>
<name>A0A1F4VNZ1_UNCKA</name>
<dbReference type="GO" id="GO:0015031">
    <property type="term" value="P:protein transport"/>
    <property type="evidence" value="ECO:0007669"/>
    <property type="project" value="UniProtKB-KW"/>
</dbReference>
<keyword evidence="8" id="KW-0143">Chaperone</keyword>
<evidence type="ECO:0000313" key="12">
    <source>
        <dbReference type="EMBL" id="OGC58513.1"/>
    </source>
</evidence>
<evidence type="ECO:0000256" key="7">
    <source>
        <dbReference type="ARBA" id="ARBA00023136"/>
    </source>
</evidence>
<dbReference type="EMBL" id="MEVK01000035">
    <property type="protein sequence ID" value="OGC58513.1"/>
    <property type="molecule type" value="Genomic_DNA"/>
</dbReference>
<dbReference type="InterPro" id="IPR001708">
    <property type="entry name" value="YidC/ALB3/OXA1/COX18"/>
</dbReference>
<proteinExistence type="inferred from homology"/>
<keyword evidence="3" id="KW-1003">Cell membrane</keyword>
<feature type="transmembrane region" description="Helical" evidence="10">
    <location>
        <begin position="27"/>
        <end position="45"/>
    </location>
</feature>
<feature type="domain" description="Membrane insertase YidC/Oxa/ALB C-terminal" evidence="11">
    <location>
        <begin position="28"/>
        <end position="243"/>
    </location>
</feature>
<sequence>MLGWFHFLEEVLINALLFFYHGLGNNLGLAIILLTVALNLLIWPLSSKMIQMQKKQKILAPKLAEIKRKYSDKTERSKAQMELYKEEGINPAAGCLPIIVQMVLFIALANVFRNFLGSPEVVTKLNDAAWYPSLQVAAGSLDTHFLIFDLAKNDAHKFHGISLPGILVITAALAQFFTSKAMMPAIHAEEKASEATESEKDDMQASIQKQMTYLMPIMFLSFGMVYPSGLTLYFIASSIFTLLRFKVSFAKVT</sequence>
<organism evidence="12 13">
    <name type="scientific">candidate division WWE3 bacterium RIFCSPLOWO2_01_FULL_42_11</name>
    <dbReference type="NCBI Taxonomy" id="1802627"/>
    <lineage>
        <taxon>Bacteria</taxon>
        <taxon>Katanobacteria</taxon>
    </lineage>
</organism>
<comment type="subcellular location">
    <subcellularLocation>
        <location evidence="1">Cell membrane</location>
        <topology evidence="1">Multi-pass membrane protein</topology>
    </subcellularLocation>
    <subcellularLocation>
        <location evidence="9">Membrane</location>
        <topology evidence="9">Multi-pass membrane protein</topology>
    </subcellularLocation>
</comment>
<feature type="transmembrane region" description="Helical" evidence="10">
    <location>
        <begin position="160"/>
        <end position="177"/>
    </location>
</feature>
<evidence type="ECO:0000256" key="6">
    <source>
        <dbReference type="ARBA" id="ARBA00022989"/>
    </source>
</evidence>
<feature type="transmembrane region" description="Helical" evidence="10">
    <location>
        <begin position="88"/>
        <end position="109"/>
    </location>
</feature>
<dbReference type="STRING" id="1802627.A3A70_01920"/>
<evidence type="ECO:0000256" key="8">
    <source>
        <dbReference type="ARBA" id="ARBA00023186"/>
    </source>
</evidence>
<keyword evidence="7 10" id="KW-0472">Membrane</keyword>
<keyword evidence="4 9" id="KW-0812">Transmembrane</keyword>
<evidence type="ECO:0000256" key="4">
    <source>
        <dbReference type="ARBA" id="ARBA00022692"/>
    </source>
</evidence>
<evidence type="ECO:0000256" key="5">
    <source>
        <dbReference type="ARBA" id="ARBA00022927"/>
    </source>
</evidence>
<dbReference type="GO" id="GO:0051205">
    <property type="term" value="P:protein insertion into membrane"/>
    <property type="evidence" value="ECO:0007669"/>
    <property type="project" value="TreeGrafter"/>
</dbReference>
<dbReference type="GO" id="GO:0032977">
    <property type="term" value="F:membrane insertase activity"/>
    <property type="evidence" value="ECO:0007669"/>
    <property type="project" value="InterPro"/>
</dbReference>
<dbReference type="GO" id="GO:0005886">
    <property type="term" value="C:plasma membrane"/>
    <property type="evidence" value="ECO:0007669"/>
    <property type="project" value="UniProtKB-SubCell"/>
</dbReference>
<evidence type="ECO:0000256" key="10">
    <source>
        <dbReference type="SAM" id="Phobius"/>
    </source>
</evidence>
<evidence type="ECO:0000256" key="1">
    <source>
        <dbReference type="ARBA" id="ARBA00004651"/>
    </source>
</evidence>
<dbReference type="NCBIfam" id="TIGR03592">
    <property type="entry name" value="yidC_oxa1_cterm"/>
    <property type="match status" value="1"/>
</dbReference>
<reference evidence="12 13" key="1">
    <citation type="journal article" date="2016" name="Nat. Commun.">
        <title>Thousands of microbial genomes shed light on interconnected biogeochemical processes in an aquifer system.</title>
        <authorList>
            <person name="Anantharaman K."/>
            <person name="Brown C.T."/>
            <person name="Hug L.A."/>
            <person name="Sharon I."/>
            <person name="Castelle C.J."/>
            <person name="Probst A.J."/>
            <person name="Thomas B.C."/>
            <person name="Singh A."/>
            <person name="Wilkins M.J."/>
            <person name="Karaoz U."/>
            <person name="Brodie E.L."/>
            <person name="Williams K.H."/>
            <person name="Hubbard S.S."/>
            <person name="Banfield J.F."/>
        </authorList>
    </citation>
    <scope>NUCLEOTIDE SEQUENCE [LARGE SCALE GENOMIC DNA]</scope>
</reference>
<dbReference type="AlphaFoldDB" id="A0A1F4VNZ1"/>
<gene>
    <name evidence="12" type="ORF">A3A70_01920</name>
</gene>
<keyword evidence="5" id="KW-0653">Protein transport</keyword>
<keyword evidence="2" id="KW-0813">Transport</keyword>
<dbReference type="InterPro" id="IPR028055">
    <property type="entry name" value="YidC/Oxa/ALB_C"/>
</dbReference>
<comment type="similarity">
    <text evidence="9">Belongs to the OXA1/ALB3/YidC family.</text>
</comment>
<evidence type="ECO:0000259" key="11">
    <source>
        <dbReference type="Pfam" id="PF02096"/>
    </source>
</evidence>